<gene>
    <name evidence="1" type="ORF">CTRU02_200880</name>
</gene>
<dbReference type="EMBL" id="VUJX02000001">
    <property type="protein sequence ID" value="KAL0942994.1"/>
    <property type="molecule type" value="Genomic_DNA"/>
</dbReference>
<accession>A0ACC3ZFY5</accession>
<sequence length="519" mass="57011">MSSPTKRIAIVGAGPSGLSAIKEFTAAGFEVQCFERAHAIGGQWLYDPNPTADTHSSIYNGVILNSCREPSAFGDFPLDPARYPIFYHHSLHLRYLNEFAAHFGLLKHIQFRTTVVGCSPTSEGGWELRIRSENENGTEDEAVLTFDAVVCGTGLGNRPKIPEFPGRAKFKGEVFHSHYYRKPTPLEGKKVVIVGLGPTAIDLACEIGPLAKDLRIVNKRGAWVLPRFILGKPTEALNSRASATWLPFSVQAFLFKQVFNNLVGKQPAVLQPSHHIMAQNAAVRSDFTEKLKSGVFNLHRSDITSFTESGVLLDDGTTLEADVVILSTGYHHADYPFLPPGTIESKDAPAPHIDLYKHIVPPRAKNLFIMGNVEVVGPASAIIEGQARWITAVLQGTIQLPNEEDMMKDIRAFRAWQAKHFINSARHIISVELNSYVDGLLAPLGAVPSAWKLLGRVFTTGKPLRALKVYLAVFFEIQVSAQWRLFGAGSKTELAEETLLRVAAGKEALSDGEKAWLKT</sequence>
<reference evidence="1 2" key="1">
    <citation type="journal article" date="2020" name="Phytopathology">
        <title>Genome Sequence Resources of Colletotrichum truncatum, C. plurivorum, C. musicola, and C. sojae: Four Species Pathogenic to Soybean (Glycine max).</title>
        <authorList>
            <person name="Rogerio F."/>
            <person name="Boufleur T.R."/>
            <person name="Ciampi-Guillardi M."/>
            <person name="Sukno S.A."/>
            <person name="Thon M.R."/>
            <person name="Massola Junior N.S."/>
            <person name="Baroncelli R."/>
        </authorList>
    </citation>
    <scope>NUCLEOTIDE SEQUENCE [LARGE SCALE GENOMIC DNA]</scope>
    <source>
        <strain evidence="1 2">CMES1059</strain>
    </source>
</reference>
<evidence type="ECO:0000313" key="1">
    <source>
        <dbReference type="EMBL" id="KAL0942994.1"/>
    </source>
</evidence>
<evidence type="ECO:0000313" key="2">
    <source>
        <dbReference type="Proteomes" id="UP000805649"/>
    </source>
</evidence>
<protein>
    <submittedName>
        <fullName evidence="1">Dimethylaniline monooxygenase</fullName>
    </submittedName>
</protein>
<comment type="caution">
    <text evidence="1">The sequence shown here is derived from an EMBL/GenBank/DDBJ whole genome shotgun (WGS) entry which is preliminary data.</text>
</comment>
<name>A0ACC3ZFY5_COLTU</name>
<keyword evidence="1" id="KW-0503">Monooxygenase</keyword>
<proteinExistence type="predicted"/>
<keyword evidence="2" id="KW-1185">Reference proteome</keyword>
<dbReference type="Proteomes" id="UP000805649">
    <property type="component" value="Unassembled WGS sequence"/>
</dbReference>
<keyword evidence="1" id="KW-0560">Oxidoreductase</keyword>
<organism evidence="1 2">
    <name type="scientific">Colletotrichum truncatum</name>
    <name type="common">Anthracnose fungus</name>
    <name type="synonym">Colletotrichum capsici</name>
    <dbReference type="NCBI Taxonomy" id="5467"/>
    <lineage>
        <taxon>Eukaryota</taxon>
        <taxon>Fungi</taxon>
        <taxon>Dikarya</taxon>
        <taxon>Ascomycota</taxon>
        <taxon>Pezizomycotina</taxon>
        <taxon>Sordariomycetes</taxon>
        <taxon>Hypocreomycetidae</taxon>
        <taxon>Glomerellales</taxon>
        <taxon>Glomerellaceae</taxon>
        <taxon>Colletotrichum</taxon>
        <taxon>Colletotrichum truncatum species complex</taxon>
    </lineage>
</organism>